<dbReference type="InterPro" id="IPR002698">
    <property type="entry name" value="FTHF_cligase"/>
</dbReference>
<reference evidence="5 6" key="1">
    <citation type="submission" date="2020-08" db="EMBL/GenBank/DDBJ databases">
        <title>Genome public.</title>
        <authorList>
            <person name="Liu C."/>
            <person name="Sun Q."/>
        </authorList>
    </citation>
    <scope>NUCLEOTIDE SEQUENCE [LARGE SCALE GENOMIC DNA]</scope>
    <source>
        <strain evidence="5 6">NSJ-13</strain>
    </source>
</reference>
<dbReference type="RefSeq" id="WP_117989408.1">
    <property type="nucleotide sequence ID" value="NZ_JACOPE010000001.1"/>
</dbReference>
<accession>A0ABR7G8B9</accession>
<proteinExistence type="inferred from homology"/>
<dbReference type="PANTHER" id="PTHR23407">
    <property type="entry name" value="ATPASE INHIBITOR/5-FORMYLTETRAHYDROFOLATE CYCLO-LIGASE"/>
    <property type="match status" value="1"/>
</dbReference>
<name>A0ABR7G8B9_9FIRM</name>
<gene>
    <name evidence="5" type="ORF">H8S40_08920</name>
</gene>
<comment type="similarity">
    <text evidence="1 4">Belongs to the 5-formyltetrahydrofolate cyclo-ligase family.</text>
</comment>
<evidence type="ECO:0000256" key="2">
    <source>
        <dbReference type="ARBA" id="ARBA00022741"/>
    </source>
</evidence>
<keyword evidence="3 4" id="KW-0067">ATP-binding</keyword>
<keyword evidence="2 4" id="KW-0547">Nucleotide-binding</keyword>
<evidence type="ECO:0000313" key="6">
    <source>
        <dbReference type="Proteomes" id="UP000631576"/>
    </source>
</evidence>
<dbReference type="EMBL" id="JACOPE010000001">
    <property type="protein sequence ID" value="MBC5683685.1"/>
    <property type="molecule type" value="Genomic_DNA"/>
</dbReference>
<evidence type="ECO:0000256" key="3">
    <source>
        <dbReference type="ARBA" id="ARBA00022840"/>
    </source>
</evidence>
<evidence type="ECO:0000256" key="1">
    <source>
        <dbReference type="ARBA" id="ARBA00010638"/>
    </source>
</evidence>
<keyword evidence="6" id="KW-1185">Reference proteome</keyword>
<dbReference type="EC" id="6.3.3.2" evidence="4"/>
<evidence type="ECO:0000256" key="4">
    <source>
        <dbReference type="RuleBase" id="RU361279"/>
    </source>
</evidence>
<dbReference type="PIRSF" id="PIRSF006806">
    <property type="entry name" value="FTHF_cligase"/>
    <property type="match status" value="1"/>
</dbReference>
<evidence type="ECO:0000313" key="5">
    <source>
        <dbReference type="EMBL" id="MBC5683685.1"/>
    </source>
</evidence>
<dbReference type="InterPro" id="IPR037171">
    <property type="entry name" value="NagB/RpiA_transferase-like"/>
</dbReference>
<dbReference type="Proteomes" id="UP000631576">
    <property type="component" value="Unassembled WGS sequence"/>
</dbReference>
<sequence length="194" mass="22110">MKTDLKREKQELRKQIKKKISELSIAYCKSADEKISKHALTLPEYENAKVVFCYVGTKDEINTTPMLQEILKSGRKLGVPKCISKGVMKVYAITSLDDLEEGAYGIMEPKGYCEEIPPQKIDLAFVPCVTCNKKGDRLGYGGGFYDRYLSQTDAWRVILCREKILLSEIPTEGHDLMMDVVVSEREIVRYQTEN</sequence>
<comment type="caution">
    <text evidence="5">The sequence shown here is derived from an EMBL/GenBank/DDBJ whole genome shotgun (WGS) entry which is preliminary data.</text>
</comment>
<dbReference type="PANTHER" id="PTHR23407:SF1">
    <property type="entry name" value="5-FORMYLTETRAHYDROFOLATE CYCLO-LIGASE"/>
    <property type="match status" value="1"/>
</dbReference>
<keyword evidence="4" id="KW-0460">Magnesium</keyword>
<keyword evidence="4" id="KW-0479">Metal-binding</keyword>
<dbReference type="GO" id="GO:0030272">
    <property type="term" value="F:5-formyltetrahydrofolate cyclo-ligase activity"/>
    <property type="evidence" value="ECO:0007669"/>
    <property type="project" value="UniProtKB-EC"/>
</dbReference>
<dbReference type="InterPro" id="IPR024185">
    <property type="entry name" value="FTHF_cligase-like_sf"/>
</dbReference>
<keyword evidence="5" id="KW-0436">Ligase</keyword>
<dbReference type="NCBIfam" id="TIGR02727">
    <property type="entry name" value="MTHFS_bact"/>
    <property type="match status" value="1"/>
</dbReference>
<comment type="cofactor">
    <cofactor evidence="4">
        <name>Mg(2+)</name>
        <dbReference type="ChEBI" id="CHEBI:18420"/>
    </cofactor>
</comment>
<dbReference type="Gene3D" id="3.40.50.10420">
    <property type="entry name" value="NagB/RpiA/CoA transferase-like"/>
    <property type="match status" value="1"/>
</dbReference>
<organism evidence="5 6">
    <name type="scientific">Ruminococcus hominis</name>
    <dbReference type="NCBI Taxonomy" id="2763065"/>
    <lineage>
        <taxon>Bacteria</taxon>
        <taxon>Bacillati</taxon>
        <taxon>Bacillota</taxon>
        <taxon>Clostridia</taxon>
        <taxon>Eubacteriales</taxon>
        <taxon>Oscillospiraceae</taxon>
        <taxon>Ruminococcus</taxon>
    </lineage>
</organism>
<dbReference type="SUPFAM" id="SSF100950">
    <property type="entry name" value="NagB/RpiA/CoA transferase-like"/>
    <property type="match status" value="1"/>
</dbReference>
<protein>
    <recommendedName>
        <fullName evidence="4">5-formyltetrahydrofolate cyclo-ligase</fullName>
        <ecNumber evidence="4">6.3.3.2</ecNumber>
    </recommendedName>
</protein>
<comment type="catalytic activity">
    <reaction evidence="4">
        <text>(6S)-5-formyl-5,6,7,8-tetrahydrofolate + ATP = (6R)-5,10-methenyltetrahydrofolate + ADP + phosphate</text>
        <dbReference type="Rhea" id="RHEA:10488"/>
        <dbReference type="ChEBI" id="CHEBI:30616"/>
        <dbReference type="ChEBI" id="CHEBI:43474"/>
        <dbReference type="ChEBI" id="CHEBI:57455"/>
        <dbReference type="ChEBI" id="CHEBI:57457"/>
        <dbReference type="ChEBI" id="CHEBI:456216"/>
        <dbReference type="EC" id="6.3.3.2"/>
    </reaction>
</comment>
<dbReference type="Pfam" id="PF01812">
    <property type="entry name" value="5-FTHF_cyc-lig"/>
    <property type="match status" value="1"/>
</dbReference>